<evidence type="ECO:0000256" key="5">
    <source>
        <dbReference type="ARBA" id="ARBA00022555"/>
    </source>
</evidence>
<dbReference type="EMBL" id="NCKU01013308">
    <property type="protein sequence ID" value="RWR99856.1"/>
    <property type="molecule type" value="Genomic_DNA"/>
</dbReference>
<gene>
    <name evidence="15" type="ORF">B4U79_08880</name>
    <name evidence="16" type="ORF">B4U79_15686</name>
</gene>
<evidence type="ECO:0000256" key="1">
    <source>
        <dbReference type="ARBA" id="ARBA00003986"/>
    </source>
</evidence>
<keyword evidence="10" id="KW-0694">RNA-binding</keyword>
<feature type="domain" description="tRNA-specific 2-thiouridylase MnmA-like central" evidence="14">
    <location>
        <begin position="248"/>
        <end position="310"/>
    </location>
</feature>
<dbReference type="InterPro" id="IPR014729">
    <property type="entry name" value="Rossmann-like_a/b/a_fold"/>
</dbReference>
<reference evidence="15" key="2">
    <citation type="submission" date="2018-11" db="EMBL/GenBank/DDBJ databases">
        <title>Trombidioid mite genomics.</title>
        <authorList>
            <person name="Dong X."/>
        </authorList>
    </citation>
    <scope>NUCLEOTIDE SEQUENCE</scope>
    <source>
        <strain evidence="15">UoL-WK</strain>
    </source>
</reference>
<dbReference type="EMBL" id="NCKU01013305">
    <property type="protein sequence ID" value="RWR99857.1"/>
    <property type="molecule type" value="Genomic_DNA"/>
</dbReference>
<evidence type="ECO:0000256" key="3">
    <source>
        <dbReference type="ARBA" id="ARBA00006191"/>
    </source>
</evidence>
<feature type="domain" description="tRNA-specific 2-thiouridylase MnmA-like C-terminal" evidence="13">
    <location>
        <begin position="321"/>
        <end position="399"/>
    </location>
</feature>
<organism evidence="15 17">
    <name type="scientific">Dinothrombium tinctorium</name>
    <dbReference type="NCBI Taxonomy" id="1965070"/>
    <lineage>
        <taxon>Eukaryota</taxon>
        <taxon>Metazoa</taxon>
        <taxon>Ecdysozoa</taxon>
        <taxon>Arthropoda</taxon>
        <taxon>Chelicerata</taxon>
        <taxon>Arachnida</taxon>
        <taxon>Acari</taxon>
        <taxon>Acariformes</taxon>
        <taxon>Trombidiformes</taxon>
        <taxon>Prostigmata</taxon>
        <taxon>Anystina</taxon>
        <taxon>Parasitengona</taxon>
        <taxon>Trombidioidea</taxon>
        <taxon>Trombidiidae</taxon>
        <taxon>Dinothrombium</taxon>
    </lineage>
</organism>
<dbReference type="Gene3D" id="3.40.50.620">
    <property type="entry name" value="HUPs"/>
    <property type="match status" value="1"/>
</dbReference>
<keyword evidence="8" id="KW-0547">Nucleotide-binding</keyword>
<dbReference type="AlphaFoldDB" id="A0A3S3NI64"/>
<accession>A0A3S3NI64</accession>
<comment type="similarity">
    <text evidence="3">Belongs to the MnmA/TRMU family.</text>
</comment>
<keyword evidence="9" id="KW-0067">ATP-binding</keyword>
<dbReference type="PANTHER" id="PTHR11933:SF5">
    <property type="entry name" value="MITOCHONDRIAL TRNA-SPECIFIC 2-THIOURIDYLASE 1"/>
    <property type="match status" value="1"/>
</dbReference>
<evidence type="ECO:0000313" key="17">
    <source>
        <dbReference type="Proteomes" id="UP000285301"/>
    </source>
</evidence>
<dbReference type="GO" id="GO:0005739">
    <property type="term" value="C:mitochondrion"/>
    <property type="evidence" value="ECO:0007669"/>
    <property type="project" value="UniProtKB-SubCell"/>
</dbReference>
<dbReference type="GO" id="GO:0061708">
    <property type="term" value="F:tRNA-5-taurinomethyluridine 2-sulfurtransferase"/>
    <property type="evidence" value="ECO:0007669"/>
    <property type="project" value="UniProtKB-EC"/>
</dbReference>
<dbReference type="Gene3D" id="2.40.30.10">
    <property type="entry name" value="Translation factors"/>
    <property type="match status" value="1"/>
</dbReference>
<keyword evidence="17" id="KW-1185">Reference proteome</keyword>
<keyword evidence="11" id="KW-1015">Disulfide bond</keyword>
<comment type="function">
    <text evidence="1">Catalyzes the 2-thiolation of uridine at the wobble position (U34) of mitochondrial tRNA(Lys), tRNA(Glu) and tRNA(Gln). Required for the formation of 5-taurinomethyl-2-thiouridine (tm5s2U) of mitochondrial tRNA(Lys), tRNA(Glu), and tRNA(Gln) at the wobble position. ATP is required to activate the C2 atom of the wobble base.</text>
</comment>
<dbReference type="InterPro" id="IPR046884">
    <property type="entry name" value="MnmA-like_central"/>
</dbReference>
<reference evidence="15 17" key="1">
    <citation type="journal article" date="2018" name="Gigascience">
        <title>Genomes of trombidid mites reveal novel predicted allergens and laterally-transferred genes associated with secondary metabolism.</title>
        <authorList>
            <person name="Dong X."/>
            <person name="Chaisiri K."/>
            <person name="Xia D."/>
            <person name="Armstrong S.D."/>
            <person name="Fang Y."/>
            <person name="Donnelly M.J."/>
            <person name="Kadowaki T."/>
            <person name="McGarry J.W."/>
            <person name="Darby A.C."/>
            <person name="Makepeace B.L."/>
        </authorList>
    </citation>
    <scope>NUCLEOTIDE SEQUENCE [LARGE SCALE GENOMIC DNA]</scope>
    <source>
        <strain evidence="15">UoL-WK</strain>
    </source>
</reference>
<keyword evidence="6" id="KW-0808">Transferase</keyword>
<evidence type="ECO:0000256" key="11">
    <source>
        <dbReference type="ARBA" id="ARBA00023157"/>
    </source>
</evidence>
<keyword evidence="5" id="KW-0820">tRNA-binding</keyword>
<dbReference type="InterPro" id="IPR004506">
    <property type="entry name" value="MnmA-like"/>
</dbReference>
<dbReference type="InterPro" id="IPR046885">
    <property type="entry name" value="MnmA-like_C"/>
</dbReference>
<dbReference type="FunFam" id="2.30.30.280:FF:000001">
    <property type="entry name" value="tRNA-specific 2-thiouridylase MnmA"/>
    <property type="match status" value="1"/>
</dbReference>
<dbReference type="GO" id="GO:0005524">
    <property type="term" value="F:ATP binding"/>
    <property type="evidence" value="ECO:0007669"/>
    <property type="project" value="UniProtKB-KW"/>
</dbReference>
<evidence type="ECO:0000256" key="7">
    <source>
        <dbReference type="ARBA" id="ARBA00022694"/>
    </source>
</evidence>
<dbReference type="Pfam" id="PF03054">
    <property type="entry name" value="tRNA_Me_trans"/>
    <property type="match status" value="1"/>
</dbReference>
<comment type="subcellular location">
    <subcellularLocation>
        <location evidence="2">Mitochondrion</location>
    </subcellularLocation>
</comment>
<evidence type="ECO:0000259" key="14">
    <source>
        <dbReference type="Pfam" id="PF20259"/>
    </source>
</evidence>
<evidence type="ECO:0000313" key="16">
    <source>
        <dbReference type="EMBL" id="RWR99857.1"/>
    </source>
</evidence>
<evidence type="ECO:0000256" key="2">
    <source>
        <dbReference type="ARBA" id="ARBA00004173"/>
    </source>
</evidence>
<evidence type="ECO:0000313" key="15">
    <source>
        <dbReference type="EMBL" id="RWR99856.1"/>
    </source>
</evidence>
<evidence type="ECO:0000256" key="4">
    <source>
        <dbReference type="ARBA" id="ARBA00011953"/>
    </source>
</evidence>
<dbReference type="FunFam" id="3.40.50.620:FF:000104">
    <property type="entry name" value="Mitochondrial tRNA-specific 2-thiouridylase 1"/>
    <property type="match status" value="1"/>
</dbReference>
<dbReference type="NCBIfam" id="NF001138">
    <property type="entry name" value="PRK00143.1"/>
    <property type="match status" value="1"/>
</dbReference>
<dbReference type="Pfam" id="PF20259">
    <property type="entry name" value="tRNA_Me_trans_M"/>
    <property type="match status" value="1"/>
</dbReference>
<evidence type="ECO:0000256" key="12">
    <source>
        <dbReference type="ARBA" id="ARBA00049564"/>
    </source>
</evidence>
<dbReference type="SUPFAM" id="SSF52402">
    <property type="entry name" value="Adenine nucleotide alpha hydrolases-like"/>
    <property type="match status" value="1"/>
</dbReference>
<dbReference type="InterPro" id="IPR023382">
    <property type="entry name" value="MnmA-like_central_sf"/>
</dbReference>
<dbReference type="GO" id="GO:0002143">
    <property type="term" value="P:tRNA wobble position uridine thiolation"/>
    <property type="evidence" value="ECO:0007669"/>
    <property type="project" value="TreeGrafter"/>
</dbReference>
<dbReference type="PANTHER" id="PTHR11933">
    <property type="entry name" value="TRNA 5-METHYLAMINOMETHYL-2-THIOURIDYLATE -METHYLTRANSFERASE"/>
    <property type="match status" value="1"/>
</dbReference>
<evidence type="ECO:0000256" key="6">
    <source>
        <dbReference type="ARBA" id="ARBA00022679"/>
    </source>
</evidence>
<dbReference type="GO" id="GO:0000049">
    <property type="term" value="F:tRNA binding"/>
    <property type="evidence" value="ECO:0007669"/>
    <property type="project" value="UniProtKB-KW"/>
</dbReference>
<dbReference type="EC" id="2.8.1.14" evidence="4"/>
<dbReference type="CDD" id="cd01998">
    <property type="entry name" value="MnmA_TRMU-like"/>
    <property type="match status" value="1"/>
</dbReference>
<dbReference type="STRING" id="1965070.A0A3S3NI64"/>
<evidence type="ECO:0000259" key="13">
    <source>
        <dbReference type="Pfam" id="PF20258"/>
    </source>
</evidence>
<dbReference type="OrthoDB" id="3685at2759"/>
<comment type="catalytic activity">
    <reaction evidence="12">
        <text>5-taurinomethyluridine(34) in tRNA + S-sulfanyl-L-cysteinyl-[protein] + AH2 + ATP = 5-taurinomethyl-2-thiouridine(34) in tRNA + L-cysteinyl-[protein] + A + AMP + diphosphate + H(+)</text>
        <dbReference type="Rhea" id="RHEA:47040"/>
        <dbReference type="Rhea" id="RHEA-COMP:10131"/>
        <dbReference type="Rhea" id="RHEA-COMP:11726"/>
        <dbReference type="Rhea" id="RHEA-COMP:11732"/>
        <dbReference type="Rhea" id="RHEA-COMP:11733"/>
        <dbReference type="ChEBI" id="CHEBI:13193"/>
        <dbReference type="ChEBI" id="CHEBI:15378"/>
        <dbReference type="ChEBI" id="CHEBI:17499"/>
        <dbReference type="ChEBI" id="CHEBI:29950"/>
        <dbReference type="ChEBI" id="CHEBI:30616"/>
        <dbReference type="ChEBI" id="CHEBI:33019"/>
        <dbReference type="ChEBI" id="CHEBI:61963"/>
        <dbReference type="ChEBI" id="CHEBI:87171"/>
        <dbReference type="ChEBI" id="CHEBI:87172"/>
        <dbReference type="ChEBI" id="CHEBI:456215"/>
        <dbReference type="EC" id="2.8.1.14"/>
    </reaction>
</comment>
<evidence type="ECO:0000256" key="9">
    <source>
        <dbReference type="ARBA" id="ARBA00022840"/>
    </source>
</evidence>
<evidence type="ECO:0000256" key="8">
    <source>
        <dbReference type="ARBA" id="ARBA00022741"/>
    </source>
</evidence>
<sequence length="411" mass="47588">MALSLKTIPNLIRQTSSRLKVACLISGGVDSCVAALLLKRLAFDVIGVHLNVWNDFDFKEGVCHETDRNDARFVCDKLGIEFKEVDFVQHYWNHVFIDFLKAYESGETPNPDMFCNRKIKFGVFLDYAVKNLNMDAIASGHYAGTSLGPFWEYRQQHITRNEHVELIRPKDKMRDQTFFLSQIEPSSLKKVLFPLQTLMKEEVRKIAIENGFERIAKRKPTTGKILNLSTFIKLHLLGICFIGKRNFQNFINEYIEPKPGKMIDIDTREIIREHNGLHQWTLGQRCTHHSKPVKYFIAHKCLKSNNIYVAAGEDHPSLYSNEFTAKNMHWLTEEPIELRQNELKCLFKFQQKEDLSECTVTKLDNNTLQFKTKKLQRCLTPGQIAVLYKGEKCLGGAKIISYKNEYVAKFL</sequence>
<comment type="caution">
    <text evidence="15">The sequence shown here is derived from an EMBL/GenBank/DDBJ whole genome shotgun (WGS) entry which is preliminary data.</text>
</comment>
<dbReference type="NCBIfam" id="TIGR00420">
    <property type="entry name" value="trmU"/>
    <property type="match status" value="1"/>
</dbReference>
<dbReference type="Gene3D" id="2.30.30.280">
    <property type="entry name" value="Adenine nucleotide alpha hydrolases-like domains"/>
    <property type="match status" value="1"/>
</dbReference>
<dbReference type="Proteomes" id="UP000285301">
    <property type="component" value="Unassembled WGS sequence"/>
</dbReference>
<evidence type="ECO:0000256" key="10">
    <source>
        <dbReference type="ARBA" id="ARBA00022884"/>
    </source>
</evidence>
<name>A0A3S3NI64_9ACAR</name>
<protein>
    <recommendedName>
        <fullName evidence="4">tRNA-5-taurinomethyluridine 2-sulfurtransferase</fullName>
        <ecNumber evidence="4">2.8.1.14</ecNumber>
    </recommendedName>
</protein>
<dbReference type="Pfam" id="PF20258">
    <property type="entry name" value="tRNA_Me_trans_C"/>
    <property type="match status" value="1"/>
</dbReference>
<proteinExistence type="inferred from homology"/>
<keyword evidence="7" id="KW-0819">tRNA processing</keyword>